<reference evidence="1 2" key="1">
    <citation type="journal article" date="2012" name="J. Bacteriol.">
        <title>Complete Genome Sequence of Leptospirillum ferrooxidans Strain C2-3, Isolated from a Fresh Volcanic Ash Deposit on the Island of Miyake, Japan.</title>
        <authorList>
            <person name="Fujimura R."/>
            <person name="Sato Y."/>
            <person name="Nishizawa T."/>
            <person name="Oshima K."/>
            <person name="Kim S.-W."/>
            <person name="Hattori M."/>
            <person name="Kamijo T."/>
            <person name="Ohta H."/>
        </authorList>
    </citation>
    <scope>NUCLEOTIDE SEQUENCE [LARGE SCALE GENOMIC DNA]</scope>
    <source>
        <strain evidence="1 2">C2-3</strain>
    </source>
</reference>
<name>I0IKF6_LEPFC</name>
<sequence length="53" mass="6076">MGIKVTDTQPKFAVIQMAPDDFLANWEFISKRLSIEITAPIHVVQRKIRDYSG</sequence>
<dbReference type="HOGENOM" id="CLU_3063022_0_0_0"/>
<dbReference type="PATRIC" id="fig|1162668.3.peg.28"/>
<gene>
    <name evidence="1" type="ordered locus">LFE_0024</name>
</gene>
<reference evidence="2" key="2">
    <citation type="submission" date="2012-03" db="EMBL/GenBank/DDBJ databases">
        <title>The complete genome sequence of the pioneer microbe on fresh volcanic deposit, Leptospirillum ferrooxidans strain C2-3.</title>
        <authorList>
            <person name="Fujimura R."/>
            <person name="Sato Y."/>
            <person name="Nishizawa T."/>
            <person name="Nanba K."/>
            <person name="Oshima K."/>
            <person name="Hattori M."/>
            <person name="Kamijo T."/>
            <person name="Ohta H."/>
        </authorList>
    </citation>
    <scope>NUCLEOTIDE SEQUENCE [LARGE SCALE GENOMIC DNA]</scope>
    <source>
        <strain evidence="2">C2-3</strain>
    </source>
</reference>
<dbReference type="Proteomes" id="UP000007382">
    <property type="component" value="Chromosome"/>
</dbReference>
<dbReference type="KEGG" id="lfc:LFE_0024"/>
<protein>
    <submittedName>
        <fullName evidence="1">Uncharacterized protein</fullName>
    </submittedName>
</protein>
<keyword evidence="2" id="KW-1185">Reference proteome</keyword>
<dbReference type="EMBL" id="AP012342">
    <property type="protein sequence ID" value="BAM05755.1"/>
    <property type="molecule type" value="Genomic_DNA"/>
</dbReference>
<dbReference type="AlphaFoldDB" id="I0IKF6"/>
<evidence type="ECO:0000313" key="2">
    <source>
        <dbReference type="Proteomes" id="UP000007382"/>
    </source>
</evidence>
<evidence type="ECO:0000313" key="1">
    <source>
        <dbReference type="EMBL" id="BAM05755.1"/>
    </source>
</evidence>
<accession>I0IKF6</accession>
<organism evidence="1 2">
    <name type="scientific">Leptospirillum ferrooxidans (strain C2-3)</name>
    <dbReference type="NCBI Taxonomy" id="1162668"/>
    <lineage>
        <taxon>Bacteria</taxon>
        <taxon>Pseudomonadati</taxon>
        <taxon>Nitrospirota</taxon>
        <taxon>Nitrospiria</taxon>
        <taxon>Nitrospirales</taxon>
        <taxon>Nitrospiraceae</taxon>
        <taxon>Leptospirillum</taxon>
    </lineage>
</organism>
<proteinExistence type="predicted"/>